<dbReference type="AlphaFoldDB" id="A0A382R674"/>
<name>A0A382R674_9ZZZZ</name>
<reference evidence="1" key="1">
    <citation type="submission" date="2018-05" db="EMBL/GenBank/DDBJ databases">
        <authorList>
            <person name="Lanie J.A."/>
            <person name="Ng W.-L."/>
            <person name="Kazmierczak K.M."/>
            <person name="Andrzejewski T.M."/>
            <person name="Davidsen T.M."/>
            <person name="Wayne K.J."/>
            <person name="Tettelin H."/>
            <person name="Glass J.I."/>
            <person name="Rusch D."/>
            <person name="Podicherti R."/>
            <person name="Tsui H.-C.T."/>
            <person name="Winkler M.E."/>
        </authorList>
    </citation>
    <scope>NUCLEOTIDE SEQUENCE</scope>
</reference>
<dbReference type="InterPro" id="IPR052896">
    <property type="entry name" value="GGT-like_enzyme"/>
</dbReference>
<dbReference type="InterPro" id="IPR029055">
    <property type="entry name" value="Ntn_hydrolases_N"/>
</dbReference>
<dbReference type="PANTHER" id="PTHR43881:SF1">
    <property type="entry name" value="GAMMA-GLUTAMYLTRANSPEPTIDASE (AFU_ORTHOLOGUE AFUA_4G13580)"/>
    <property type="match status" value="1"/>
</dbReference>
<organism evidence="1">
    <name type="scientific">marine metagenome</name>
    <dbReference type="NCBI Taxonomy" id="408172"/>
    <lineage>
        <taxon>unclassified sequences</taxon>
        <taxon>metagenomes</taxon>
        <taxon>ecological metagenomes</taxon>
    </lineage>
</organism>
<evidence type="ECO:0008006" key="2">
    <source>
        <dbReference type="Google" id="ProtNLM"/>
    </source>
</evidence>
<dbReference type="SUPFAM" id="SSF56235">
    <property type="entry name" value="N-terminal nucleophile aminohydrolases (Ntn hydrolases)"/>
    <property type="match status" value="1"/>
</dbReference>
<evidence type="ECO:0000313" key="1">
    <source>
        <dbReference type="EMBL" id="SVC92081.1"/>
    </source>
</evidence>
<gene>
    <name evidence="1" type="ORF">METZ01_LOCUS344935</name>
</gene>
<accession>A0A382R674</accession>
<feature type="non-terminal residue" evidence="1">
    <location>
        <position position="197"/>
    </location>
</feature>
<proteinExistence type="predicted"/>
<dbReference type="PANTHER" id="PTHR43881">
    <property type="entry name" value="GAMMA-GLUTAMYLTRANSPEPTIDASE (AFU_ORTHOLOGUE AFUA_4G13580)"/>
    <property type="match status" value="1"/>
</dbReference>
<dbReference type="Pfam" id="PF01019">
    <property type="entry name" value="G_glu_transpept"/>
    <property type="match status" value="1"/>
</dbReference>
<dbReference type="EMBL" id="UINC01118744">
    <property type="protein sequence ID" value="SVC92081.1"/>
    <property type="molecule type" value="Genomic_DNA"/>
</dbReference>
<protein>
    <recommendedName>
        <fullName evidence="2">Gamma-glutamyltransferase</fullName>
    </recommendedName>
</protein>
<sequence>MLTIIFSSVTTACSVASGTPSAQEASMDAPTSVAGRSTVYAPNAMVATSQPMASSVALRILQNGGNAFDAAIGASSVLSLVEPHMTGLGGDLFALFWSAEEGKLVGLDATGRAGAKMTPEQIRADGFDRVPGSGPGAVTVPGAIAGWGALNERYGSMSLAEILAPAIALAEEGFPVTPIIANQWSDQTAKLKQDRGA</sequence>
<dbReference type="PRINTS" id="PR01210">
    <property type="entry name" value="GGTRANSPTASE"/>
</dbReference>